<gene>
    <name evidence="1" type="ORF">BN874_640003</name>
</gene>
<dbReference type="AlphaFoldDB" id="A0A7U7GEG1"/>
<reference evidence="1 2" key="1">
    <citation type="journal article" date="2014" name="ISME J.">
        <title>Candidatus Competibacter-lineage genomes retrieved from metagenomes reveal functional metabolic diversity.</title>
        <authorList>
            <person name="McIlroy S.J."/>
            <person name="Albertsen M."/>
            <person name="Andresen E.K."/>
            <person name="Saunders A.M."/>
            <person name="Kristiansen R."/>
            <person name="Stokholm-Bjerregaard M."/>
            <person name="Nielsen K.L."/>
            <person name="Nielsen P.H."/>
        </authorList>
    </citation>
    <scope>NUCLEOTIDE SEQUENCE [LARGE SCALE GENOMIC DNA]</scope>
    <source>
        <strain evidence="1 2">Run_B_J11</strain>
    </source>
</reference>
<organism evidence="1 2">
    <name type="scientific">Candidatus Contendobacter odensis Run_B_J11</name>
    <dbReference type="NCBI Taxonomy" id="1400861"/>
    <lineage>
        <taxon>Bacteria</taxon>
        <taxon>Pseudomonadati</taxon>
        <taxon>Pseudomonadota</taxon>
        <taxon>Gammaproteobacteria</taxon>
        <taxon>Candidatus Competibacteraceae</taxon>
        <taxon>Candidatus Contendibacter</taxon>
    </lineage>
</organism>
<sequence length="75" mass="8558">MQTMAELGFHFGILEGHQEVVHVPLYLDSSLFIFLDGSAIHNGEKTMTVIPDIWDDLQRYGLANSLPIKLRREMT</sequence>
<keyword evidence="2" id="KW-1185">Reference proteome</keyword>
<accession>A0A7U7GEG1</accession>
<comment type="caution">
    <text evidence="1">The sequence shown here is derived from an EMBL/GenBank/DDBJ whole genome shotgun (WGS) entry which is preliminary data.</text>
</comment>
<evidence type="ECO:0000313" key="2">
    <source>
        <dbReference type="Proteomes" id="UP000019184"/>
    </source>
</evidence>
<dbReference type="RefSeq" id="WP_034435602.1">
    <property type="nucleotide sequence ID" value="NZ_CBTK010000281.1"/>
</dbReference>
<protein>
    <submittedName>
        <fullName evidence="1">Uncharacterized protein</fullName>
    </submittedName>
</protein>
<dbReference type="EMBL" id="CBTK010000281">
    <property type="protein sequence ID" value="CDH46885.1"/>
    <property type="molecule type" value="Genomic_DNA"/>
</dbReference>
<name>A0A7U7GEG1_9GAMM</name>
<evidence type="ECO:0000313" key="1">
    <source>
        <dbReference type="EMBL" id="CDH46885.1"/>
    </source>
</evidence>
<dbReference type="Proteomes" id="UP000019184">
    <property type="component" value="Unassembled WGS sequence"/>
</dbReference>
<proteinExistence type="predicted"/>